<organism evidence="2 3">
    <name type="scientific">Jimgerdemannia flammicorona</name>
    <dbReference type="NCBI Taxonomy" id="994334"/>
    <lineage>
        <taxon>Eukaryota</taxon>
        <taxon>Fungi</taxon>
        <taxon>Fungi incertae sedis</taxon>
        <taxon>Mucoromycota</taxon>
        <taxon>Mucoromycotina</taxon>
        <taxon>Endogonomycetes</taxon>
        <taxon>Endogonales</taxon>
        <taxon>Endogonaceae</taxon>
        <taxon>Jimgerdemannia</taxon>
    </lineage>
</organism>
<proteinExistence type="predicted"/>
<gene>
    <name evidence="2" type="ORF">BC938DRAFT_481201</name>
</gene>
<sequence length="378" mass="44021">MLPNVHLRYDSNVESKFIYFLRWGLKIIMFLFALAFAIKYLHEIIVSDPGVEYGSLPLERAPIPDIVLCCERGKECNCTFTCGYGDPSESVLTPNKCHSVAIIEKHFLVGSSICYLIKGDNRTLRGFREKYYLWVNNSNPNPKQDVATLRAWFIDPGNNCKYFFTIYHSRTSNHRLSQLMFPHLIVTPLVSNPFAVLNDMVSSTSKEYSSEVHEFWFDHYVPSTRISPNISTQIFFENQLWHYYSQLGGIVSRMGIPSPTTLYYESMILDIKPWMGSPFTEPVNYTSEIQVMYSSNVVHINTQKRGFVHYYIPNDTYINEMYKEYVNSRPTLIDDEFSSEKLVLVHTELDPTTASQRVTFLEKLLRNHYLDTKYFLRP</sequence>
<keyword evidence="1" id="KW-1133">Transmembrane helix</keyword>
<accession>A0A433QGN4</accession>
<reference evidence="2 3" key="1">
    <citation type="journal article" date="2018" name="New Phytol.">
        <title>Phylogenomics of Endogonaceae and evolution of mycorrhizas within Mucoromycota.</title>
        <authorList>
            <person name="Chang Y."/>
            <person name="Desiro A."/>
            <person name="Na H."/>
            <person name="Sandor L."/>
            <person name="Lipzen A."/>
            <person name="Clum A."/>
            <person name="Barry K."/>
            <person name="Grigoriev I.V."/>
            <person name="Martin F.M."/>
            <person name="Stajich J.E."/>
            <person name="Smith M.E."/>
            <person name="Bonito G."/>
            <person name="Spatafora J.W."/>
        </authorList>
    </citation>
    <scope>NUCLEOTIDE SEQUENCE [LARGE SCALE GENOMIC DNA]</scope>
    <source>
        <strain evidence="2 3">AD002</strain>
    </source>
</reference>
<feature type="transmembrane region" description="Helical" evidence="1">
    <location>
        <begin position="20"/>
        <end position="38"/>
    </location>
</feature>
<dbReference type="Proteomes" id="UP000274822">
    <property type="component" value="Unassembled WGS sequence"/>
</dbReference>
<evidence type="ECO:0000313" key="2">
    <source>
        <dbReference type="EMBL" id="RUS28990.1"/>
    </source>
</evidence>
<keyword evidence="1" id="KW-0472">Membrane</keyword>
<dbReference type="EMBL" id="RBNJ01005810">
    <property type="protein sequence ID" value="RUS28990.1"/>
    <property type="molecule type" value="Genomic_DNA"/>
</dbReference>
<evidence type="ECO:0000313" key="3">
    <source>
        <dbReference type="Proteomes" id="UP000274822"/>
    </source>
</evidence>
<name>A0A433QGN4_9FUNG</name>
<dbReference type="AlphaFoldDB" id="A0A433QGN4"/>
<protein>
    <submittedName>
        <fullName evidence="2">Uncharacterized protein</fullName>
    </submittedName>
</protein>
<keyword evidence="3" id="KW-1185">Reference proteome</keyword>
<evidence type="ECO:0000256" key="1">
    <source>
        <dbReference type="SAM" id="Phobius"/>
    </source>
</evidence>
<keyword evidence="1" id="KW-0812">Transmembrane</keyword>
<comment type="caution">
    <text evidence="2">The sequence shown here is derived from an EMBL/GenBank/DDBJ whole genome shotgun (WGS) entry which is preliminary data.</text>
</comment>